<name>A0A1F6DVT8_9BACT</name>
<reference evidence="1 2" key="1">
    <citation type="journal article" date="2016" name="Nat. Commun.">
        <title>Thousands of microbial genomes shed light on interconnected biogeochemical processes in an aquifer system.</title>
        <authorList>
            <person name="Anantharaman K."/>
            <person name="Brown C.T."/>
            <person name="Hug L.A."/>
            <person name="Sharon I."/>
            <person name="Castelle C.J."/>
            <person name="Probst A.J."/>
            <person name="Thomas B.C."/>
            <person name="Singh A."/>
            <person name="Wilkins M.J."/>
            <person name="Karaoz U."/>
            <person name="Brodie E.L."/>
            <person name="Williams K.H."/>
            <person name="Hubbard S.S."/>
            <person name="Banfield J.F."/>
        </authorList>
    </citation>
    <scope>NUCLEOTIDE SEQUENCE [LARGE SCALE GENOMIC DNA]</scope>
</reference>
<evidence type="ECO:0000313" key="2">
    <source>
        <dbReference type="Proteomes" id="UP000177652"/>
    </source>
</evidence>
<comment type="caution">
    <text evidence="1">The sequence shown here is derived from an EMBL/GenBank/DDBJ whole genome shotgun (WGS) entry which is preliminary data.</text>
</comment>
<gene>
    <name evidence="1" type="ORF">A3D71_04660</name>
</gene>
<organism evidence="1 2">
    <name type="scientific">Candidatus Kaiserbacteria bacterium RIFCSPHIGHO2_02_FULL_55_20</name>
    <dbReference type="NCBI Taxonomy" id="1798497"/>
    <lineage>
        <taxon>Bacteria</taxon>
        <taxon>Candidatus Kaiseribacteriota</taxon>
    </lineage>
</organism>
<evidence type="ECO:0000313" key="1">
    <source>
        <dbReference type="EMBL" id="OGG65554.1"/>
    </source>
</evidence>
<sequence length="160" mass="17595">MQSSWKTLTVVIFACAAFAGGYYFLRSRESTLATVEAFMRAGQSAVPTVCVFPDSGSFTLAIQNLKVYVDGNNLRADWIQSESRQPTRRHIISNDAGGHYYAWNDQRQNGMIITKEEVQKANGLDFLTSSAGSCGPLWFADQSMFVVPDSVMFPTDSGNG</sequence>
<protein>
    <submittedName>
        <fullName evidence="1">Uncharacterized protein</fullName>
    </submittedName>
</protein>
<accession>A0A1F6DVT8</accession>
<dbReference type="Proteomes" id="UP000177652">
    <property type="component" value="Unassembled WGS sequence"/>
</dbReference>
<dbReference type="STRING" id="1798497.A3D71_04660"/>
<dbReference type="AlphaFoldDB" id="A0A1F6DVT8"/>
<dbReference type="EMBL" id="MFLK01000043">
    <property type="protein sequence ID" value="OGG65554.1"/>
    <property type="molecule type" value="Genomic_DNA"/>
</dbReference>
<proteinExistence type="predicted"/>